<dbReference type="EMBL" id="CP042345">
    <property type="protein sequence ID" value="QEA17379.1"/>
    <property type="molecule type" value="Genomic_DNA"/>
</dbReference>
<reference evidence="2 3" key="1">
    <citation type="journal article" date="2013" name="J. Microbiol. Biotechnol.">
        <title>Novosphingobium ginsenosidimutans sp. nov., with the ability to convert ginsenoside.</title>
        <authorList>
            <person name="Kim J.K."/>
            <person name="He D."/>
            <person name="Liu Q.M."/>
            <person name="Park H.Y."/>
            <person name="Jung M.S."/>
            <person name="Yoon M.H."/>
            <person name="Kim S.C."/>
            <person name="Im W.T."/>
        </authorList>
    </citation>
    <scope>NUCLEOTIDE SEQUENCE [LARGE SCALE GENOMIC DNA]</scope>
    <source>
        <strain evidence="2 3">FW-6</strain>
    </source>
</reference>
<accession>A0A5B8S700</accession>
<dbReference type="RefSeq" id="WP_147091456.1">
    <property type="nucleotide sequence ID" value="NZ_BAABJD010000002.1"/>
</dbReference>
<dbReference type="KEGG" id="ngf:FRF71_15230"/>
<name>A0A5B8S700_9SPHN</name>
<evidence type="ECO:0008006" key="4">
    <source>
        <dbReference type="Google" id="ProtNLM"/>
    </source>
</evidence>
<proteinExistence type="predicted"/>
<evidence type="ECO:0000313" key="2">
    <source>
        <dbReference type="EMBL" id="QEA17379.1"/>
    </source>
</evidence>
<evidence type="ECO:0000313" key="3">
    <source>
        <dbReference type="Proteomes" id="UP000321172"/>
    </source>
</evidence>
<organism evidence="2 3">
    <name type="scientific">Novosphingobium ginsenosidimutans</name>
    <dbReference type="NCBI Taxonomy" id="1176536"/>
    <lineage>
        <taxon>Bacteria</taxon>
        <taxon>Pseudomonadati</taxon>
        <taxon>Pseudomonadota</taxon>
        <taxon>Alphaproteobacteria</taxon>
        <taxon>Sphingomonadales</taxon>
        <taxon>Sphingomonadaceae</taxon>
        <taxon>Novosphingobium</taxon>
    </lineage>
</organism>
<sequence length="117" mass="13562">MARKYSKHGPREDLWRDDDDNRDEAPPPPDCWLCERPCGETVIWHHPVPKSRGGRDTVPMHPICQNMLITTFTNSELQRYGLDASLLRIEPRVEKFIAWVAGKDPEFNAPLGKKKQR</sequence>
<dbReference type="Proteomes" id="UP000321172">
    <property type="component" value="Chromosome"/>
</dbReference>
<dbReference type="OrthoDB" id="7667044at2"/>
<feature type="region of interest" description="Disordered" evidence="1">
    <location>
        <begin position="1"/>
        <end position="29"/>
    </location>
</feature>
<evidence type="ECO:0000256" key="1">
    <source>
        <dbReference type="SAM" id="MobiDB-lite"/>
    </source>
</evidence>
<keyword evidence="3" id="KW-1185">Reference proteome</keyword>
<protein>
    <recommendedName>
        <fullName evidence="4">HNH endonuclease</fullName>
    </recommendedName>
</protein>
<dbReference type="AlphaFoldDB" id="A0A5B8S700"/>
<gene>
    <name evidence="2" type="ORF">FRF71_15230</name>
</gene>